<reference evidence="2" key="1">
    <citation type="submission" date="2022-12" db="EMBL/GenBank/DDBJ databases">
        <authorList>
            <person name="Webb A."/>
        </authorList>
    </citation>
    <scope>NUCLEOTIDE SEQUENCE</scope>
    <source>
        <strain evidence="2">Pd1</strain>
    </source>
</reference>
<dbReference type="EMBL" id="CANTFM010000677">
    <property type="protein sequence ID" value="CAI5727826.1"/>
    <property type="molecule type" value="Genomic_DNA"/>
</dbReference>
<sequence length="99" mass="11263">MAKGIWISDEERVKILQMRKDGVSVSIIAKKTERNTNFIYRILKKANKTCSTSAINGPSALIAAAESNDRRDRLWGDLPRLQCSVYRCSLQQQLEQKAH</sequence>
<dbReference type="AlphaFoldDB" id="A0AAV0TY91"/>
<comment type="caution">
    <text evidence="2">The sequence shown here is derived from an EMBL/GenBank/DDBJ whole genome shotgun (WGS) entry which is preliminary data.</text>
</comment>
<gene>
    <name evidence="2" type="ORF">PDE001_LOCUS3890</name>
</gene>
<dbReference type="InterPro" id="IPR025898">
    <property type="entry name" value="Tc3_transposase_DNA-bd_dom"/>
</dbReference>
<dbReference type="SUPFAM" id="SSF46689">
    <property type="entry name" value="Homeodomain-like"/>
    <property type="match status" value="1"/>
</dbReference>
<evidence type="ECO:0000313" key="3">
    <source>
        <dbReference type="Proteomes" id="UP001162029"/>
    </source>
</evidence>
<dbReference type="Proteomes" id="UP001162029">
    <property type="component" value="Unassembled WGS sequence"/>
</dbReference>
<accession>A0AAV0TY91</accession>
<protein>
    <recommendedName>
        <fullName evidence="1">Tc3 transposase DNA binding domain-containing protein</fullName>
    </recommendedName>
</protein>
<dbReference type="InterPro" id="IPR009057">
    <property type="entry name" value="Homeodomain-like_sf"/>
</dbReference>
<dbReference type="Gene3D" id="1.10.10.60">
    <property type="entry name" value="Homeodomain-like"/>
    <property type="match status" value="1"/>
</dbReference>
<feature type="domain" description="Tc3 transposase DNA binding" evidence="1">
    <location>
        <begin position="5"/>
        <end position="46"/>
    </location>
</feature>
<name>A0AAV0TY91_9STRA</name>
<keyword evidence="3" id="KW-1185">Reference proteome</keyword>
<dbReference type="Pfam" id="PF11427">
    <property type="entry name" value="HTH_Tnp_Tc3_1"/>
    <property type="match status" value="1"/>
</dbReference>
<dbReference type="GO" id="GO:0003677">
    <property type="term" value="F:DNA binding"/>
    <property type="evidence" value="ECO:0007669"/>
    <property type="project" value="InterPro"/>
</dbReference>
<evidence type="ECO:0000313" key="2">
    <source>
        <dbReference type="EMBL" id="CAI5727826.1"/>
    </source>
</evidence>
<proteinExistence type="predicted"/>
<evidence type="ECO:0000259" key="1">
    <source>
        <dbReference type="Pfam" id="PF11427"/>
    </source>
</evidence>
<organism evidence="2 3">
    <name type="scientific">Peronospora destructor</name>
    <dbReference type="NCBI Taxonomy" id="86335"/>
    <lineage>
        <taxon>Eukaryota</taxon>
        <taxon>Sar</taxon>
        <taxon>Stramenopiles</taxon>
        <taxon>Oomycota</taxon>
        <taxon>Peronosporomycetes</taxon>
        <taxon>Peronosporales</taxon>
        <taxon>Peronosporaceae</taxon>
        <taxon>Peronospora</taxon>
    </lineage>
</organism>